<gene>
    <name evidence="1" type="ORF">GMOD_00007354</name>
</gene>
<accession>A0A3M7MD68</accession>
<reference evidence="1 2" key="1">
    <citation type="journal article" date="2014" name="PLoS ONE">
        <title>De novo Genome Assembly of the Fungal Plant Pathogen Pyrenophora semeniperda.</title>
        <authorList>
            <person name="Soliai M.M."/>
            <person name="Meyer S.E."/>
            <person name="Udall J.A."/>
            <person name="Elzinga D.E."/>
            <person name="Hermansen R.A."/>
            <person name="Bodily P.M."/>
            <person name="Hart A.A."/>
            <person name="Coleman C.E."/>
        </authorList>
    </citation>
    <scope>NUCLEOTIDE SEQUENCE [LARGE SCALE GENOMIC DNA]</scope>
    <source>
        <strain evidence="1 2">CCB06</strain>
        <tissue evidence="1">Mycelium</tissue>
    </source>
</reference>
<proteinExistence type="predicted"/>
<dbReference type="AlphaFoldDB" id="A0A3M7MD68"/>
<protein>
    <submittedName>
        <fullName evidence="1">Cytochrome P450 3A9</fullName>
    </submittedName>
</protein>
<dbReference type="OrthoDB" id="5368934at2759"/>
<dbReference type="Proteomes" id="UP000265663">
    <property type="component" value="Unassembled WGS sequence"/>
</dbReference>
<keyword evidence="2" id="KW-1185">Reference proteome</keyword>
<evidence type="ECO:0000313" key="2">
    <source>
        <dbReference type="Proteomes" id="UP000265663"/>
    </source>
</evidence>
<dbReference type="EMBL" id="KE747829">
    <property type="protein sequence ID" value="RMZ72329.1"/>
    <property type="molecule type" value="Genomic_DNA"/>
</dbReference>
<sequence>MKKQTLFLAYHRSPRVESGGQSQQTRLGSNYFALTLLTFCFSISTLTPPNPRQAIMANYMEYRASYDLSNELENDCASNNCFVLNVGCDKNGDCVTSSAALVAEAIRLTKSNINETLLKLYIVGEWTSTFSKGKGRASEENDEYLEKEYHEAGEEISKLIEKMPALKELTWISGLPFMPIVWEKLSTSLTKLVLDLGQPIKVHHDVQHDRVVEYNSYITANEMKPLVQQTRLKELRLFRMQDSMQSSVWEAIFRNVTENGMRVVDLQMAAAPLVRSKHWLKADDVAGLTVLKGGSKEKDYKGIEGKGVLHYCFGTGEYLDDFCMRKARIAAGLDEAIPLPLRCLKLDGFVVDWLPFERELSRIVLLTCGPNCIDSGLRAPEEHYNKWNKDLNNAMSMSHCLIQWPNWFGGFDEKMSFSPVPLTQETLQMKDLNDALDSASTKKDYSLAFSASMVVGLPSVASTHGSEFPTSVGEQATLGSPKMTDIDRSSGCGAILALVDSANTVLSAVSNDSSFEEVTTRDVDGVSDVATHASNSKVADEEIGLKTGSFKQKVRRSLEWWSGSGFSVAS</sequence>
<evidence type="ECO:0000313" key="1">
    <source>
        <dbReference type="EMBL" id="RMZ72329.1"/>
    </source>
</evidence>
<organism evidence="1 2">
    <name type="scientific">Pyrenophora seminiperda CCB06</name>
    <dbReference type="NCBI Taxonomy" id="1302712"/>
    <lineage>
        <taxon>Eukaryota</taxon>
        <taxon>Fungi</taxon>
        <taxon>Dikarya</taxon>
        <taxon>Ascomycota</taxon>
        <taxon>Pezizomycotina</taxon>
        <taxon>Dothideomycetes</taxon>
        <taxon>Pleosporomycetidae</taxon>
        <taxon>Pleosporales</taxon>
        <taxon>Pleosporineae</taxon>
        <taxon>Pleosporaceae</taxon>
        <taxon>Pyrenophora</taxon>
    </lineage>
</organism>
<name>A0A3M7MD68_9PLEO</name>